<evidence type="ECO:0000259" key="4">
    <source>
        <dbReference type="Pfam" id="PF23598"/>
    </source>
</evidence>
<keyword evidence="3" id="KW-0732">Signal</keyword>
<proteinExistence type="predicted"/>
<keyword evidence="6" id="KW-1185">Reference proteome</keyword>
<sequence>MKKLILFVLLMLPTLTSLAQVKVMAMKDSIDYKTLRSRYPAAVSPKEQATSRDLAFQKLAADYWSDFNRFLKKKGFRPDTSIILYTEGYFQPNGRADLLLYQYTMNDIRPSPKIEKQFLFLLSEYLSDRPLPVSSSLVWSTFRLAGSFFISKSSSRKTPKGPGIIGDLATAARTTRPDTVKRVMFNNLGLEQLPEVIYRFTNANEIDLGNNYLTSLPARLTALPRLEKLNLMSNRLRDDSVAFSRNTHVKSINIQKNSLTGIPPSIAENRRLESLWLGNNDLKTIHAKTLRRLHKLNDLNLYNTGLTELPKNFGRMHRLVVLDLYYNKLTTLPRSMRRMKRLEQLALAHNQLKELPMSITKLRRLQVAFVHHNRIGQLPTSFRVPNLRVFDLSYNEFTVAPAVLATLPSLEELDLSNNNLQDIPKEFGGSTHLKKLYLRSNPLSRDDAKKGPYAQLIEQLEANKTEVFY</sequence>
<comment type="caution">
    <text evidence="5">The sequence shown here is derived from an EMBL/GenBank/DDBJ whole genome shotgun (WGS) entry which is preliminary data.</text>
</comment>
<dbReference type="Pfam" id="PF13855">
    <property type="entry name" value="LRR_8"/>
    <property type="match status" value="1"/>
</dbReference>
<dbReference type="Gene3D" id="3.80.10.10">
    <property type="entry name" value="Ribonuclease Inhibitor"/>
    <property type="match status" value="3"/>
</dbReference>
<dbReference type="InterPro" id="IPR003591">
    <property type="entry name" value="Leu-rich_rpt_typical-subtyp"/>
</dbReference>
<organism evidence="5 6">
    <name type="scientific">Spirosoma soli</name>
    <dbReference type="NCBI Taxonomy" id="1770529"/>
    <lineage>
        <taxon>Bacteria</taxon>
        <taxon>Pseudomonadati</taxon>
        <taxon>Bacteroidota</taxon>
        <taxon>Cytophagia</taxon>
        <taxon>Cytophagales</taxon>
        <taxon>Cytophagaceae</taxon>
        <taxon>Spirosoma</taxon>
    </lineage>
</organism>
<dbReference type="SUPFAM" id="SSF52058">
    <property type="entry name" value="L domain-like"/>
    <property type="match status" value="1"/>
</dbReference>
<dbReference type="InterPro" id="IPR001611">
    <property type="entry name" value="Leu-rich_rpt"/>
</dbReference>
<name>A0ABW5M7Z0_9BACT</name>
<dbReference type="Proteomes" id="UP001597469">
    <property type="component" value="Unassembled WGS sequence"/>
</dbReference>
<dbReference type="EMBL" id="JBHULN010000015">
    <property type="protein sequence ID" value="MFD2573115.1"/>
    <property type="molecule type" value="Genomic_DNA"/>
</dbReference>
<accession>A0ABW5M7Z0</accession>
<dbReference type="PANTHER" id="PTHR48051">
    <property type="match status" value="1"/>
</dbReference>
<feature type="signal peptide" evidence="3">
    <location>
        <begin position="1"/>
        <end position="19"/>
    </location>
</feature>
<reference evidence="6" key="1">
    <citation type="journal article" date="2019" name="Int. J. Syst. Evol. Microbiol.">
        <title>The Global Catalogue of Microorganisms (GCM) 10K type strain sequencing project: providing services to taxonomists for standard genome sequencing and annotation.</title>
        <authorList>
            <consortium name="The Broad Institute Genomics Platform"/>
            <consortium name="The Broad Institute Genome Sequencing Center for Infectious Disease"/>
            <person name="Wu L."/>
            <person name="Ma J."/>
        </authorList>
    </citation>
    <scope>NUCLEOTIDE SEQUENCE [LARGE SCALE GENOMIC DNA]</scope>
    <source>
        <strain evidence="6">KCTC 42805</strain>
    </source>
</reference>
<evidence type="ECO:0000256" key="2">
    <source>
        <dbReference type="ARBA" id="ARBA00022737"/>
    </source>
</evidence>
<gene>
    <name evidence="5" type="ORF">ACFSUS_20910</name>
</gene>
<dbReference type="InterPro" id="IPR032675">
    <property type="entry name" value="LRR_dom_sf"/>
</dbReference>
<evidence type="ECO:0000313" key="5">
    <source>
        <dbReference type="EMBL" id="MFD2573115.1"/>
    </source>
</evidence>
<evidence type="ECO:0000256" key="1">
    <source>
        <dbReference type="ARBA" id="ARBA00022614"/>
    </source>
</evidence>
<feature type="chain" id="PRO_5046323040" evidence="3">
    <location>
        <begin position="20"/>
        <end position="469"/>
    </location>
</feature>
<feature type="domain" description="Disease resistance R13L4/SHOC-2-like LRR" evidence="4">
    <location>
        <begin position="248"/>
        <end position="347"/>
    </location>
</feature>
<evidence type="ECO:0000313" key="6">
    <source>
        <dbReference type="Proteomes" id="UP001597469"/>
    </source>
</evidence>
<dbReference type="RefSeq" id="WP_381525710.1">
    <property type="nucleotide sequence ID" value="NZ_JBHULN010000015.1"/>
</dbReference>
<dbReference type="SMART" id="SM00369">
    <property type="entry name" value="LRR_TYP"/>
    <property type="match status" value="7"/>
</dbReference>
<dbReference type="Pfam" id="PF23598">
    <property type="entry name" value="LRR_14"/>
    <property type="match status" value="1"/>
</dbReference>
<dbReference type="PRINTS" id="PR00019">
    <property type="entry name" value="LEURICHRPT"/>
</dbReference>
<dbReference type="PROSITE" id="PS51450">
    <property type="entry name" value="LRR"/>
    <property type="match status" value="1"/>
</dbReference>
<protein>
    <submittedName>
        <fullName evidence="5">Leucine-rich repeat domain-containing protein</fullName>
    </submittedName>
</protein>
<keyword evidence="1" id="KW-0433">Leucine-rich repeat</keyword>
<dbReference type="InterPro" id="IPR055414">
    <property type="entry name" value="LRR_R13L4/SHOC2-like"/>
</dbReference>
<evidence type="ECO:0000256" key="3">
    <source>
        <dbReference type="SAM" id="SignalP"/>
    </source>
</evidence>
<dbReference type="InterPro" id="IPR050216">
    <property type="entry name" value="LRR_domain-containing"/>
</dbReference>
<keyword evidence="2" id="KW-0677">Repeat</keyword>
<dbReference type="PANTHER" id="PTHR48051:SF1">
    <property type="entry name" value="RAS SUPPRESSOR PROTEIN 1"/>
    <property type="match status" value="1"/>
</dbReference>